<reference evidence="12" key="1">
    <citation type="journal article" date="2010" name="Nature">
        <title>The Amphimedon queenslandica genome and the evolution of animal complexity.</title>
        <authorList>
            <person name="Srivastava M."/>
            <person name="Simakov O."/>
            <person name="Chapman J."/>
            <person name="Fahey B."/>
            <person name="Gauthier M.E."/>
            <person name="Mitros T."/>
            <person name="Richards G.S."/>
            <person name="Conaco C."/>
            <person name="Dacre M."/>
            <person name="Hellsten U."/>
            <person name="Larroux C."/>
            <person name="Putnam N.H."/>
            <person name="Stanke M."/>
            <person name="Adamska M."/>
            <person name="Darling A."/>
            <person name="Degnan S.M."/>
            <person name="Oakley T.H."/>
            <person name="Plachetzki D.C."/>
            <person name="Zhai Y."/>
            <person name="Adamski M."/>
            <person name="Calcino A."/>
            <person name="Cummins S.F."/>
            <person name="Goodstein D.M."/>
            <person name="Harris C."/>
            <person name="Jackson D.J."/>
            <person name="Leys S.P."/>
            <person name="Shu S."/>
            <person name="Woodcroft B.J."/>
            <person name="Vervoort M."/>
            <person name="Kosik K.S."/>
            <person name="Manning G."/>
            <person name="Degnan B.M."/>
            <person name="Rokhsar D.S."/>
        </authorList>
    </citation>
    <scope>NUCLEOTIDE SEQUENCE [LARGE SCALE GENOMIC DNA]</scope>
</reference>
<evidence type="ECO:0000256" key="1">
    <source>
        <dbReference type="ARBA" id="ARBA00004167"/>
    </source>
</evidence>
<dbReference type="GeneID" id="105316087"/>
<dbReference type="PROSITE" id="PS50287">
    <property type="entry name" value="SRCR_2"/>
    <property type="match status" value="4"/>
</dbReference>
<feature type="disulfide bond" evidence="9">
    <location>
        <begin position="8"/>
        <end position="18"/>
    </location>
</feature>
<evidence type="ECO:0000256" key="8">
    <source>
        <dbReference type="ARBA" id="ARBA00023180"/>
    </source>
</evidence>
<comment type="caution">
    <text evidence="9">Lacks conserved residue(s) required for the propagation of feature annotation.</text>
</comment>
<evidence type="ECO:0000256" key="9">
    <source>
        <dbReference type="PROSITE-ProRule" id="PRU00196"/>
    </source>
</evidence>
<evidence type="ECO:0000256" key="6">
    <source>
        <dbReference type="ARBA" id="ARBA00023136"/>
    </source>
</evidence>
<evidence type="ECO:0000256" key="4">
    <source>
        <dbReference type="ARBA" id="ARBA00022737"/>
    </source>
</evidence>
<evidence type="ECO:0000256" key="3">
    <source>
        <dbReference type="ARBA" id="ARBA00022729"/>
    </source>
</evidence>
<dbReference type="PROSITE" id="PS00420">
    <property type="entry name" value="SRCR_1"/>
    <property type="match status" value="2"/>
</dbReference>
<keyword evidence="12" id="KW-1185">Reference proteome</keyword>
<protein>
    <recommendedName>
        <fullName evidence="10">SRCR domain-containing protein</fullName>
    </recommendedName>
</protein>
<evidence type="ECO:0000256" key="7">
    <source>
        <dbReference type="ARBA" id="ARBA00023157"/>
    </source>
</evidence>
<dbReference type="SUPFAM" id="SSF56487">
    <property type="entry name" value="SRCR-like"/>
    <property type="match status" value="4"/>
</dbReference>
<keyword evidence="8" id="KW-0325">Glycoprotein</keyword>
<dbReference type="InterPro" id="IPR036772">
    <property type="entry name" value="SRCR-like_dom_sf"/>
</dbReference>
<sequence length="333" mass="36367">MGIYNLSCTGNETSLWECQFTTTYNGRYCGQSNDASVFCMSNTTQYSNCTDGDVRLIGGSTSNEGNVQICYKNTWGSVCDDSWGTADSNVVCRQLGLQPYGSSAYYSNRYVVHSPFVYGLFYCSGIEKTLLHCPKSSSNYLLSCQNYEIAGAQCIGTCTDGRVRIRGTYNTHIGRVEVCVNGTWVTVCDENWDDNDAAVICHQFGHSAYGAMAAYGSIISDSYPTRVYGVNCTGSERELFDCPVHLLPPGSSYSSCSQNDAGVICQGSQTMYSNCTNGDVRLRDGATLNQGRVEICVNNAWGTVCDDGWGELNGNVVCMQLGYQQVGKRPDQY</sequence>
<keyword evidence="7 9" id="KW-1015">Disulfide bond</keyword>
<name>A0AAN0ITJ7_AMPQE</name>
<organism evidence="11 12">
    <name type="scientific">Amphimedon queenslandica</name>
    <name type="common">Sponge</name>
    <dbReference type="NCBI Taxonomy" id="400682"/>
    <lineage>
        <taxon>Eukaryota</taxon>
        <taxon>Metazoa</taxon>
        <taxon>Porifera</taxon>
        <taxon>Demospongiae</taxon>
        <taxon>Heteroscleromorpha</taxon>
        <taxon>Haplosclerida</taxon>
        <taxon>Niphatidae</taxon>
        <taxon>Amphimedon</taxon>
    </lineage>
</organism>
<feature type="domain" description="SRCR" evidence="10">
    <location>
        <begin position="54"/>
        <end position="155"/>
    </location>
</feature>
<dbReference type="GO" id="GO:0016020">
    <property type="term" value="C:membrane"/>
    <property type="evidence" value="ECO:0007669"/>
    <property type="project" value="UniProtKB-SubCell"/>
</dbReference>
<dbReference type="EnsemblMetazoa" id="XM_011410890.2">
    <property type="protein sequence ID" value="XP_011409192.2"/>
    <property type="gene ID" value="LOC105316087"/>
</dbReference>
<dbReference type="Pfam" id="PF00530">
    <property type="entry name" value="SRCR"/>
    <property type="match status" value="4"/>
</dbReference>
<dbReference type="PANTHER" id="PTHR19331">
    <property type="entry name" value="SCAVENGER RECEPTOR DOMAIN-CONTAINING"/>
    <property type="match status" value="1"/>
</dbReference>
<evidence type="ECO:0000256" key="2">
    <source>
        <dbReference type="ARBA" id="ARBA00022692"/>
    </source>
</evidence>
<dbReference type="AlphaFoldDB" id="A0AAN0ITJ7"/>
<feature type="disulfide bond" evidence="9">
    <location>
        <begin position="123"/>
        <end position="133"/>
    </location>
</feature>
<feature type="disulfide bond" evidence="9">
    <location>
        <begin position="232"/>
        <end position="242"/>
    </location>
</feature>
<dbReference type="InterPro" id="IPR001190">
    <property type="entry name" value="SRCR"/>
</dbReference>
<proteinExistence type="predicted"/>
<feature type="domain" description="SRCR" evidence="10">
    <location>
        <begin position="163"/>
        <end position="266"/>
    </location>
</feature>
<dbReference type="Proteomes" id="UP000007879">
    <property type="component" value="Unassembled WGS sequence"/>
</dbReference>
<dbReference type="KEGG" id="aqu:105316087"/>
<evidence type="ECO:0000313" key="12">
    <source>
        <dbReference type="Proteomes" id="UP000007879"/>
    </source>
</evidence>
<comment type="subcellular location">
    <subcellularLocation>
        <location evidence="1">Membrane</location>
        <topology evidence="1">Single-pass membrane protein</topology>
    </subcellularLocation>
</comment>
<feature type="domain" description="SRCR" evidence="10">
    <location>
        <begin position="1"/>
        <end position="40"/>
    </location>
</feature>
<evidence type="ECO:0000313" key="11">
    <source>
        <dbReference type="EnsemblMetazoa" id="XP_011409192.2"/>
    </source>
</evidence>
<keyword evidence="6" id="KW-0472">Membrane</keyword>
<reference evidence="11" key="2">
    <citation type="submission" date="2024-06" db="UniProtKB">
        <authorList>
            <consortium name="EnsemblMetazoa"/>
        </authorList>
    </citation>
    <scope>IDENTIFICATION</scope>
</reference>
<dbReference type="PRINTS" id="PR00258">
    <property type="entry name" value="SPERACTRCPTR"/>
</dbReference>
<dbReference type="PANTHER" id="PTHR19331:SF465">
    <property type="entry name" value="EGG PEPTIDE SPERACT RECEPTOR"/>
    <property type="match status" value="1"/>
</dbReference>
<dbReference type="SMART" id="SM00202">
    <property type="entry name" value="SR"/>
    <property type="match status" value="3"/>
</dbReference>
<feature type="domain" description="SRCR" evidence="10">
    <location>
        <begin position="280"/>
        <end position="333"/>
    </location>
</feature>
<keyword evidence="2" id="KW-0812">Transmembrane</keyword>
<dbReference type="FunFam" id="3.10.250.10:FF:000016">
    <property type="entry name" value="Scavenger receptor cysteine-rich protein type 12"/>
    <property type="match status" value="2"/>
</dbReference>
<evidence type="ECO:0000259" key="10">
    <source>
        <dbReference type="PROSITE" id="PS50287"/>
    </source>
</evidence>
<keyword evidence="4" id="KW-0677">Repeat</keyword>
<dbReference type="RefSeq" id="XP_011409192.2">
    <property type="nucleotide sequence ID" value="XM_011410890.2"/>
</dbReference>
<evidence type="ECO:0000256" key="5">
    <source>
        <dbReference type="ARBA" id="ARBA00022989"/>
    </source>
</evidence>
<dbReference type="Gene3D" id="3.10.250.10">
    <property type="entry name" value="SRCR-like domain"/>
    <property type="match status" value="4"/>
</dbReference>
<keyword evidence="3" id="KW-0732">Signal</keyword>
<accession>A0AAN0ITJ7</accession>
<keyword evidence="5" id="KW-1133">Transmembrane helix</keyword>